<dbReference type="InterPro" id="IPR028976">
    <property type="entry name" value="CheC-like_sf"/>
</dbReference>
<dbReference type="Proteomes" id="UP001430306">
    <property type="component" value="Unassembled WGS sequence"/>
</dbReference>
<evidence type="ECO:0000313" key="3">
    <source>
        <dbReference type="EMBL" id="MCC9643231.1"/>
    </source>
</evidence>
<dbReference type="InterPro" id="IPR028051">
    <property type="entry name" value="CheX-like_dom"/>
</dbReference>
<proteinExistence type="predicted"/>
<evidence type="ECO:0000313" key="4">
    <source>
        <dbReference type="Proteomes" id="UP001430306"/>
    </source>
</evidence>
<accession>A0ABS8NI51</accession>
<protein>
    <submittedName>
        <fullName evidence="3">Chemotaxis protein CheX</fullName>
    </submittedName>
</protein>
<organism evidence="3 4">
    <name type="scientific">Rhodopirellula halodulae</name>
    <dbReference type="NCBI Taxonomy" id="2894198"/>
    <lineage>
        <taxon>Bacteria</taxon>
        <taxon>Pseudomonadati</taxon>
        <taxon>Planctomycetota</taxon>
        <taxon>Planctomycetia</taxon>
        <taxon>Pirellulales</taxon>
        <taxon>Pirellulaceae</taxon>
        <taxon>Rhodopirellula</taxon>
    </lineage>
</organism>
<comment type="caution">
    <text evidence="3">The sequence shown here is derived from an EMBL/GenBank/DDBJ whole genome shotgun (WGS) entry which is preliminary data.</text>
</comment>
<sequence length="166" mass="17977">MSTELLTIEQVIASAIDSSVQNTFQMMVGSDIEKIEASEFTGAASLDSESPCWLISLVWQGKISGTVVLLLDKNSALQWSSKILGMDDNIPDEDVLDAAKELGNLVAGGAKSQLDQFDLSMSVPKMHPPGSELQCELIENAEIICHYQSESIQLSVYGVVHDQCKS</sequence>
<name>A0ABS8NI51_9BACT</name>
<feature type="domain" description="Chemotaxis phosphatase CheX-like" evidence="2">
    <location>
        <begin position="60"/>
        <end position="128"/>
    </location>
</feature>
<dbReference type="RefSeq" id="WP_230274177.1">
    <property type="nucleotide sequence ID" value="NZ_JAJKFW010000023.1"/>
</dbReference>
<evidence type="ECO:0000256" key="1">
    <source>
        <dbReference type="ARBA" id="ARBA00022500"/>
    </source>
</evidence>
<evidence type="ECO:0000259" key="2">
    <source>
        <dbReference type="Pfam" id="PF13690"/>
    </source>
</evidence>
<dbReference type="SUPFAM" id="SSF103039">
    <property type="entry name" value="CheC-like"/>
    <property type="match status" value="1"/>
</dbReference>
<dbReference type="EMBL" id="JAJKFW010000023">
    <property type="protein sequence ID" value="MCC9643231.1"/>
    <property type="molecule type" value="Genomic_DNA"/>
</dbReference>
<keyword evidence="4" id="KW-1185">Reference proteome</keyword>
<reference evidence="3" key="1">
    <citation type="submission" date="2021-11" db="EMBL/GenBank/DDBJ databases">
        <title>Genome sequence.</title>
        <authorList>
            <person name="Sun Q."/>
        </authorList>
    </citation>
    <scope>NUCLEOTIDE SEQUENCE</scope>
    <source>
        <strain evidence="3">JC740</strain>
    </source>
</reference>
<dbReference type="Gene3D" id="3.40.1550.10">
    <property type="entry name" value="CheC-like"/>
    <property type="match status" value="1"/>
</dbReference>
<dbReference type="Pfam" id="PF13690">
    <property type="entry name" value="CheX"/>
    <property type="match status" value="1"/>
</dbReference>
<keyword evidence="1" id="KW-0145">Chemotaxis</keyword>
<dbReference type="CDD" id="cd17906">
    <property type="entry name" value="CheX"/>
    <property type="match status" value="1"/>
</dbReference>
<gene>
    <name evidence="3" type="ORF">LOC71_13180</name>
</gene>